<name>A0ABP7J5H6_9ACTN</name>
<evidence type="ECO:0000259" key="2">
    <source>
        <dbReference type="PROSITE" id="PS50943"/>
    </source>
</evidence>
<feature type="region of interest" description="Disordered" evidence="1">
    <location>
        <begin position="177"/>
        <end position="202"/>
    </location>
</feature>
<gene>
    <name evidence="3" type="ORF">GCM10022403_078950</name>
</gene>
<comment type="caution">
    <text evidence="3">The sequence shown here is derived from an EMBL/GenBank/DDBJ whole genome shotgun (WGS) entry which is preliminary data.</text>
</comment>
<dbReference type="PROSITE" id="PS50943">
    <property type="entry name" value="HTH_CROC1"/>
    <property type="match status" value="1"/>
</dbReference>
<reference evidence="4" key="1">
    <citation type="journal article" date="2019" name="Int. J. Syst. Evol. Microbiol.">
        <title>The Global Catalogue of Microorganisms (GCM) 10K type strain sequencing project: providing services to taxonomists for standard genome sequencing and annotation.</title>
        <authorList>
            <consortium name="The Broad Institute Genomics Platform"/>
            <consortium name="The Broad Institute Genome Sequencing Center for Infectious Disease"/>
            <person name="Wu L."/>
            <person name="Ma J."/>
        </authorList>
    </citation>
    <scope>NUCLEOTIDE SEQUENCE [LARGE SCALE GENOMIC DNA]</scope>
    <source>
        <strain evidence="4">JCM 17138</strain>
    </source>
</reference>
<dbReference type="EMBL" id="BAABDE010000031">
    <property type="protein sequence ID" value="GAA3834314.1"/>
    <property type="molecule type" value="Genomic_DNA"/>
</dbReference>
<evidence type="ECO:0000256" key="1">
    <source>
        <dbReference type="SAM" id="MobiDB-lite"/>
    </source>
</evidence>
<evidence type="ECO:0000313" key="4">
    <source>
        <dbReference type="Proteomes" id="UP001501009"/>
    </source>
</evidence>
<organism evidence="3 4">
    <name type="scientific">Streptomyces coacervatus</name>
    <dbReference type="NCBI Taxonomy" id="647381"/>
    <lineage>
        <taxon>Bacteria</taxon>
        <taxon>Bacillati</taxon>
        <taxon>Actinomycetota</taxon>
        <taxon>Actinomycetes</taxon>
        <taxon>Kitasatosporales</taxon>
        <taxon>Streptomycetaceae</taxon>
        <taxon>Streptomyces</taxon>
    </lineage>
</organism>
<keyword evidence="4" id="KW-1185">Reference proteome</keyword>
<feature type="region of interest" description="Disordered" evidence="1">
    <location>
        <begin position="1"/>
        <end position="61"/>
    </location>
</feature>
<evidence type="ECO:0000313" key="3">
    <source>
        <dbReference type="EMBL" id="GAA3834314.1"/>
    </source>
</evidence>
<protein>
    <recommendedName>
        <fullName evidence="2">HTH cro/C1-type domain-containing protein</fullName>
    </recommendedName>
</protein>
<dbReference type="Proteomes" id="UP001501009">
    <property type="component" value="Unassembled WGS sequence"/>
</dbReference>
<dbReference type="InterPro" id="IPR001387">
    <property type="entry name" value="Cro/C1-type_HTH"/>
</dbReference>
<sequence>MPDQRLSATLPGLKPRGGTSKSCPDARTDAIGGSGHSSWRSPDAALAPSSTEHAMSAARNTPTQASGTRICKLCRCRLSRYNKEDVCSGCTRENQPTARSIPIDIWQLPDVRQALINREFGHLCQLIRQHGGVRQDDIAALTDLSQPFLSMLESGARKLTNIDKIVQLLDGLQAPPELTGPMLRPNLHHPPAGSTPTSLSRS</sequence>
<feature type="compositionally biased region" description="Polar residues" evidence="1">
    <location>
        <begin position="48"/>
        <end position="61"/>
    </location>
</feature>
<feature type="domain" description="HTH cro/C1-type" evidence="2">
    <location>
        <begin position="135"/>
        <end position="178"/>
    </location>
</feature>
<dbReference type="SUPFAM" id="SSF47413">
    <property type="entry name" value="lambda repressor-like DNA-binding domains"/>
    <property type="match status" value="1"/>
</dbReference>
<proteinExistence type="predicted"/>
<dbReference type="InterPro" id="IPR010982">
    <property type="entry name" value="Lambda_DNA-bd_dom_sf"/>
</dbReference>
<accession>A0ABP7J5H6</accession>
<dbReference type="Gene3D" id="1.10.260.40">
    <property type="entry name" value="lambda repressor-like DNA-binding domains"/>
    <property type="match status" value="1"/>
</dbReference>